<evidence type="ECO:0000256" key="1">
    <source>
        <dbReference type="SAM" id="SignalP"/>
    </source>
</evidence>
<sequence>MKFSSTSALVAALVAGVNGASIPRTQGSVSITFIGAADAQFTQDFPTDGSSVAITNPLSISHIASSTNGVSCVFDGVDNSVTVVSNAETVDVGPPQTQVSGSCAVGAVPLTQHERRGNNEDVVITFVGAADAQFTQVFPVNGVATQISNPLSISHIESHRPGVSCTFNGIDNSVTTVSGVQTVDVGPPQTQISGTCHNLLK</sequence>
<dbReference type="EMBL" id="JZEE01000158">
    <property type="protein sequence ID" value="KJK67833.1"/>
    <property type="molecule type" value="Genomic_DNA"/>
</dbReference>
<dbReference type="AlphaFoldDB" id="A0A0F0IPM6"/>
<feature type="chain" id="PRO_5002443475" evidence="1">
    <location>
        <begin position="20"/>
        <end position="201"/>
    </location>
</feature>
<accession>A0A0F0IPM6</accession>
<proteinExistence type="predicted"/>
<comment type="caution">
    <text evidence="2">The sequence shown here is derived from an EMBL/GenBank/DDBJ whole genome shotgun (WGS) entry which is preliminary data.</text>
</comment>
<dbReference type="OrthoDB" id="4509278at2759"/>
<keyword evidence="1" id="KW-0732">Signal</keyword>
<dbReference type="Proteomes" id="UP000033540">
    <property type="component" value="Unassembled WGS sequence"/>
</dbReference>
<feature type="signal peptide" evidence="1">
    <location>
        <begin position="1"/>
        <end position="19"/>
    </location>
</feature>
<protein>
    <submittedName>
        <fullName evidence="2">Uncharacterized protein</fullName>
    </submittedName>
</protein>
<evidence type="ECO:0000313" key="3">
    <source>
        <dbReference type="Proteomes" id="UP000033540"/>
    </source>
</evidence>
<organism evidence="2 3">
    <name type="scientific">Aspergillus parasiticus (strain ATCC 56775 / NRRL 5862 / SRRC 143 / SU-1)</name>
    <dbReference type="NCBI Taxonomy" id="1403190"/>
    <lineage>
        <taxon>Eukaryota</taxon>
        <taxon>Fungi</taxon>
        <taxon>Dikarya</taxon>
        <taxon>Ascomycota</taxon>
        <taxon>Pezizomycotina</taxon>
        <taxon>Eurotiomycetes</taxon>
        <taxon>Eurotiomycetidae</taxon>
        <taxon>Eurotiales</taxon>
        <taxon>Aspergillaceae</taxon>
        <taxon>Aspergillus</taxon>
        <taxon>Aspergillus subgen. Circumdati</taxon>
    </lineage>
</organism>
<reference evidence="2 3" key="1">
    <citation type="submission" date="2015-02" db="EMBL/GenBank/DDBJ databases">
        <title>Draft genome sequence of Aspergillus parasiticus SU-1.</title>
        <authorList>
            <person name="Yu J."/>
            <person name="Fedorova N."/>
            <person name="Yin Y."/>
            <person name="Losada L."/>
            <person name="Zafar N."/>
            <person name="Taujale R."/>
            <person name="Ehrlich K.C."/>
            <person name="Bhatnagar D."/>
            <person name="Cleveland T.E."/>
            <person name="Bennett J.W."/>
            <person name="Nierman W.C."/>
        </authorList>
    </citation>
    <scope>NUCLEOTIDE SEQUENCE [LARGE SCALE GENOMIC DNA]</scope>
    <source>
        <strain evidence="3">ATCC 56775 / NRRL 5862 / SRRC 143 / SU-1</strain>
    </source>
</reference>
<evidence type="ECO:0000313" key="2">
    <source>
        <dbReference type="EMBL" id="KJK67833.1"/>
    </source>
</evidence>
<gene>
    <name evidence="2" type="ORF">P875_00108928</name>
</gene>
<name>A0A0F0IPM6_ASPPU</name>